<name>A0ACA9NI96_9GLOM</name>
<organism evidence="1 2">
    <name type="scientific">Acaulospora colombiana</name>
    <dbReference type="NCBI Taxonomy" id="27376"/>
    <lineage>
        <taxon>Eukaryota</taxon>
        <taxon>Fungi</taxon>
        <taxon>Fungi incertae sedis</taxon>
        <taxon>Mucoromycota</taxon>
        <taxon>Glomeromycotina</taxon>
        <taxon>Glomeromycetes</taxon>
        <taxon>Diversisporales</taxon>
        <taxon>Acaulosporaceae</taxon>
        <taxon>Acaulospora</taxon>
    </lineage>
</organism>
<comment type="caution">
    <text evidence="1">The sequence shown here is derived from an EMBL/GenBank/DDBJ whole genome shotgun (WGS) entry which is preliminary data.</text>
</comment>
<sequence length="460" mass="49506">MAEFALPPQSFTPYPLTQIPLKDTITNAFTGKSVLSVRTPAVFIDRAIFSRNCAKMQETVKSWGTRFRAHVKSHKTTEGARLQLQSTAGQSSAVIVSTLMEAKQIIESGLVKEGVVDDILYGLPVAPTKIADIAEMSSTMAQLNSKAKFRLLVDNVQQVKALAAFGNNITWSIFIKVDHGGKRAGLPIGSESLKDLIQLVLSTPSISLFGFYCHAGDSYASTSFQEASSFLTTEMQTVNAAGLLALSLMKDLGNTSRHQNPLVLSVGSTPTAHSASLIESPADALRAAVTGGELEIHAGNYPLCDLQQIHTGLVEPKDVSHRVLASVISYYPGRGENGTDEALCDAGGISMSKDRGPSGGFGDVVPWDVDDTIGKRETDGSVTCEWRLGRCSQEHGILVKKRTGSSQGNEACLNPGDHVWIIGQHACLTLAAHPWYYILDSSIQGGMDTIQDIWVSWKGW</sequence>
<dbReference type="EMBL" id="CAJVPT010020931">
    <property type="protein sequence ID" value="CAG8651825.1"/>
    <property type="molecule type" value="Genomic_DNA"/>
</dbReference>
<proteinExistence type="predicted"/>
<keyword evidence="2" id="KW-1185">Reference proteome</keyword>
<reference evidence="1" key="1">
    <citation type="submission" date="2021-06" db="EMBL/GenBank/DDBJ databases">
        <authorList>
            <person name="Kallberg Y."/>
            <person name="Tangrot J."/>
            <person name="Rosling A."/>
        </authorList>
    </citation>
    <scope>NUCLEOTIDE SEQUENCE</scope>
    <source>
        <strain evidence="1">CL356</strain>
    </source>
</reference>
<evidence type="ECO:0000313" key="2">
    <source>
        <dbReference type="Proteomes" id="UP000789525"/>
    </source>
</evidence>
<gene>
    <name evidence="1" type="ORF">ACOLOM_LOCUS8274</name>
</gene>
<dbReference type="Proteomes" id="UP000789525">
    <property type="component" value="Unassembled WGS sequence"/>
</dbReference>
<accession>A0ACA9NI96</accession>
<protein>
    <submittedName>
        <fullName evidence="1">4241_t:CDS:1</fullName>
    </submittedName>
</protein>
<evidence type="ECO:0000313" key="1">
    <source>
        <dbReference type="EMBL" id="CAG8651825.1"/>
    </source>
</evidence>